<dbReference type="Proteomes" id="UP000237846">
    <property type="component" value="Unassembled WGS sequence"/>
</dbReference>
<accession>A0A2T0PYF2</accession>
<proteinExistence type="predicted"/>
<dbReference type="Pfam" id="PF13416">
    <property type="entry name" value="SBP_bac_8"/>
    <property type="match status" value="1"/>
</dbReference>
<gene>
    <name evidence="2" type="ORF">CLV72_10786</name>
</gene>
<evidence type="ECO:0000313" key="2">
    <source>
        <dbReference type="EMBL" id="PRX96563.1"/>
    </source>
</evidence>
<dbReference type="PANTHER" id="PTHR43649:SF12">
    <property type="entry name" value="DIACETYLCHITOBIOSE BINDING PROTEIN DASA"/>
    <property type="match status" value="1"/>
</dbReference>
<reference evidence="2 3" key="1">
    <citation type="submission" date="2018-03" db="EMBL/GenBank/DDBJ databases">
        <title>Genomic Encyclopedia of Archaeal and Bacterial Type Strains, Phase II (KMG-II): from individual species to whole genera.</title>
        <authorList>
            <person name="Goeker M."/>
        </authorList>
    </citation>
    <scope>NUCLEOTIDE SEQUENCE [LARGE SCALE GENOMIC DNA]</scope>
    <source>
        <strain evidence="2 3">DSM 45601</strain>
    </source>
</reference>
<dbReference type="AlphaFoldDB" id="A0A2T0PYF2"/>
<feature type="signal peptide" evidence="1">
    <location>
        <begin position="1"/>
        <end position="28"/>
    </location>
</feature>
<dbReference type="CDD" id="cd13585">
    <property type="entry name" value="PBP2_TMBP_like"/>
    <property type="match status" value="1"/>
</dbReference>
<dbReference type="Gene3D" id="3.40.190.10">
    <property type="entry name" value="Periplasmic binding protein-like II"/>
    <property type="match status" value="2"/>
</dbReference>
<dbReference type="OrthoDB" id="358201at2"/>
<sequence>MNERGSRRPWRRAAAALAALLATLLVTAATGCGAAPEPADGRPTGHTLTMWTRAATEAQTRRFIDAYNALGRNSVELRVIPNDTYQQQIATAAGGDNLPDILGSDVVYVQKFIEQGLLADITGRIDALDFADALVPAHLEVATAAGARHAVPHALDLSVLFYNRVLYERAGLDPDRPPRSLTEMAEHAARIQRLGGEVSGAYLAGQCQGCLLFTLWPSVWAGGGEVLSPDGTSAHLDAPEMAGVFAAYRGMAEAGVLAEGSRRESGATWITAFQTGNIGVAPMSSTFLGRIEEGERLRIGVAPIPGADGGASTFVGGDVVGITSTSRHPEAAWDFISWTLGEEAQLSVLAANSDVPARTDLADAPRVRANERLRTMSELVPLGRTPRAVEFGATFNDPQGPWLTLAHNAVFGPDLAAALAANDPLVDASLAR</sequence>
<dbReference type="RefSeq" id="WP_106249861.1">
    <property type="nucleotide sequence ID" value="NZ_PVZC01000007.1"/>
</dbReference>
<dbReference type="SUPFAM" id="SSF53850">
    <property type="entry name" value="Periplasmic binding protein-like II"/>
    <property type="match status" value="1"/>
</dbReference>
<evidence type="ECO:0000313" key="3">
    <source>
        <dbReference type="Proteomes" id="UP000237846"/>
    </source>
</evidence>
<name>A0A2T0PYF2_9ACTN</name>
<dbReference type="PROSITE" id="PS51257">
    <property type="entry name" value="PROKAR_LIPOPROTEIN"/>
    <property type="match status" value="1"/>
</dbReference>
<keyword evidence="3" id="KW-1185">Reference proteome</keyword>
<comment type="caution">
    <text evidence="2">The sequence shown here is derived from an EMBL/GenBank/DDBJ whole genome shotgun (WGS) entry which is preliminary data.</text>
</comment>
<dbReference type="InterPro" id="IPR050490">
    <property type="entry name" value="Bact_solute-bd_prot1"/>
</dbReference>
<organism evidence="2 3">
    <name type="scientific">Allonocardiopsis opalescens</name>
    <dbReference type="NCBI Taxonomy" id="1144618"/>
    <lineage>
        <taxon>Bacteria</taxon>
        <taxon>Bacillati</taxon>
        <taxon>Actinomycetota</taxon>
        <taxon>Actinomycetes</taxon>
        <taxon>Streptosporangiales</taxon>
        <taxon>Allonocardiopsis</taxon>
    </lineage>
</organism>
<keyword evidence="1" id="KW-0732">Signal</keyword>
<dbReference type="InterPro" id="IPR006059">
    <property type="entry name" value="SBP"/>
</dbReference>
<feature type="chain" id="PRO_5039222935" evidence="1">
    <location>
        <begin position="29"/>
        <end position="432"/>
    </location>
</feature>
<dbReference type="PANTHER" id="PTHR43649">
    <property type="entry name" value="ARABINOSE-BINDING PROTEIN-RELATED"/>
    <property type="match status" value="1"/>
</dbReference>
<protein>
    <submittedName>
        <fullName evidence="2">Carbohydrate ABC transporter substrate-binding protein (CUT1 family)</fullName>
    </submittedName>
</protein>
<dbReference type="EMBL" id="PVZC01000007">
    <property type="protein sequence ID" value="PRX96563.1"/>
    <property type="molecule type" value="Genomic_DNA"/>
</dbReference>
<evidence type="ECO:0000256" key="1">
    <source>
        <dbReference type="SAM" id="SignalP"/>
    </source>
</evidence>